<evidence type="ECO:0000256" key="1">
    <source>
        <dbReference type="ARBA" id="ARBA00006484"/>
    </source>
</evidence>
<dbReference type="STRING" id="669874.A0A1E4TZI7"/>
<dbReference type="FunFam" id="3.40.50.720:FF:000084">
    <property type="entry name" value="Short-chain dehydrogenase reductase"/>
    <property type="match status" value="1"/>
</dbReference>
<dbReference type="GO" id="GO:0016614">
    <property type="term" value="F:oxidoreductase activity, acting on CH-OH group of donors"/>
    <property type="evidence" value="ECO:0007669"/>
    <property type="project" value="UniProtKB-ARBA"/>
</dbReference>
<dbReference type="PANTHER" id="PTHR48107:SF7">
    <property type="entry name" value="RE15974P"/>
    <property type="match status" value="1"/>
</dbReference>
<keyword evidence="2" id="KW-0521">NADP</keyword>
<dbReference type="InterPro" id="IPR002347">
    <property type="entry name" value="SDR_fam"/>
</dbReference>
<dbReference type="Gene3D" id="3.40.50.720">
    <property type="entry name" value="NAD(P)-binding Rossmann-like Domain"/>
    <property type="match status" value="1"/>
</dbReference>
<protein>
    <submittedName>
        <fullName evidence="4">Uncharacterized protein</fullName>
    </submittedName>
</protein>
<dbReference type="Pfam" id="PF13561">
    <property type="entry name" value="adh_short_C2"/>
    <property type="match status" value="1"/>
</dbReference>
<dbReference type="PRINTS" id="PR00080">
    <property type="entry name" value="SDRFAMILY"/>
</dbReference>
<evidence type="ECO:0000256" key="3">
    <source>
        <dbReference type="ARBA" id="ARBA00023002"/>
    </source>
</evidence>
<dbReference type="EMBL" id="KV454012">
    <property type="protein sequence ID" value="ODV97155.1"/>
    <property type="molecule type" value="Genomic_DNA"/>
</dbReference>
<evidence type="ECO:0000313" key="5">
    <source>
        <dbReference type="Proteomes" id="UP000094236"/>
    </source>
</evidence>
<organism evidence="4 5">
    <name type="scientific">Pachysolen tannophilus NRRL Y-2460</name>
    <dbReference type="NCBI Taxonomy" id="669874"/>
    <lineage>
        <taxon>Eukaryota</taxon>
        <taxon>Fungi</taxon>
        <taxon>Dikarya</taxon>
        <taxon>Ascomycota</taxon>
        <taxon>Saccharomycotina</taxon>
        <taxon>Pichiomycetes</taxon>
        <taxon>Pachysolenaceae</taxon>
        <taxon>Pachysolen</taxon>
    </lineage>
</organism>
<dbReference type="SUPFAM" id="SSF51735">
    <property type="entry name" value="NAD(P)-binding Rossmann-fold domains"/>
    <property type="match status" value="1"/>
</dbReference>
<dbReference type="CDD" id="cd05362">
    <property type="entry name" value="THN_reductase-like_SDR_c"/>
    <property type="match status" value="1"/>
</dbReference>
<proteinExistence type="inferred from homology"/>
<dbReference type="Proteomes" id="UP000094236">
    <property type="component" value="Unassembled WGS sequence"/>
</dbReference>
<reference evidence="5" key="1">
    <citation type="submission" date="2016-05" db="EMBL/GenBank/DDBJ databases">
        <title>Comparative genomics of biotechnologically important yeasts.</title>
        <authorList>
            <consortium name="DOE Joint Genome Institute"/>
            <person name="Riley R."/>
            <person name="Haridas S."/>
            <person name="Wolfe K.H."/>
            <person name="Lopes M.R."/>
            <person name="Hittinger C.T."/>
            <person name="Goker M."/>
            <person name="Salamov A."/>
            <person name="Wisecaver J."/>
            <person name="Long T.M."/>
            <person name="Aerts A.L."/>
            <person name="Barry K."/>
            <person name="Choi C."/>
            <person name="Clum A."/>
            <person name="Coughlan A.Y."/>
            <person name="Deshpande S."/>
            <person name="Douglass A.P."/>
            <person name="Hanson S.J."/>
            <person name="Klenk H.-P."/>
            <person name="Labutti K."/>
            <person name="Lapidus A."/>
            <person name="Lindquist E."/>
            <person name="Lipzen A."/>
            <person name="Meier-Kolthoff J.P."/>
            <person name="Ohm R.A."/>
            <person name="Otillar R.P."/>
            <person name="Pangilinan J."/>
            <person name="Peng Y."/>
            <person name="Rokas A."/>
            <person name="Rosa C.A."/>
            <person name="Scheuner C."/>
            <person name="Sibirny A.A."/>
            <person name="Slot J.C."/>
            <person name="Stielow J.B."/>
            <person name="Sun H."/>
            <person name="Kurtzman C.P."/>
            <person name="Blackwell M."/>
            <person name="Grigoriev I.V."/>
            <person name="Jeffries T.W."/>
        </authorList>
    </citation>
    <scope>NUCLEOTIDE SEQUENCE [LARGE SCALE GENOMIC DNA]</scope>
    <source>
        <strain evidence="5">NRRL Y-2460</strain>
    </source>
</reference>
<dbReference type="PRINTS" id="PR00081">
    <property type="entry name" value="GDHRDH"/>
</dbReference>
<sequence>MSFLSKVSLKGKTAIVTGGTKNLGALTVKELAALGANVVIHYHSSSEKNVGEKQVEELSKEFGAKAALFAGDLSKPETNEELFKFADKQFGGADIAINNAGMVLKKPIEQVTEDEFDKMVNINTKAAFFFIQSAGKHLKNGGTIISLVTSLLAAYTPFYGIYQGAKSPVEYFSKAASKELQSKAITVNCVAPGPMDTPFFYGQETPDSVAFCKSVAIGNRLTKIEDIVPIIRFLATEGYWITGQTIFASGGFTAH</sequence>
<accession>A0A1E4TZI7</accession>
<dbReference type="InterPro" id="IPR036291">
    <property type="entry name" value="NAD(P)-bd_dom_sf"/>
</dbReference>
<dbReference type="PANTHER" id="PTHR48107">
    <property type="entry name" value="NADPH-DEPENDENT ALDEHYDE REDUCTASE-LIKE PROTEIN, CHLOROPLASTIC-RELATED"/>
    <property type="match status" value="1"/>
</dbReference>
<dbReference type="AlphaFoldDB" id="A0A1E4TZI7"/>
<evidence type="ECO:0000313" key="4">
    <source>
        <dbReference type="EMBL" id="ODV97155.1"/>
    </source>
</evidence>
<dbReference type="OrthoDB" id="47007at2759"/>
<gene>
    <name evidence="4" type="ORF">PACTADRAFT_40162</name>
</gene>
<name>A0A1E4TZI7_PACTA</name>
<keyword evidence="3" id="KW-0560">Oxidoreductase</keyword>
<dbReference type="NCBIfam" id="NF009385">
    <property type="entry name" value="PRK12744.1"/>
    <property type="match status" value="1"/>
</dbReference>
<evidence type="ECO:0000256" key="2">
    <source>
        <dbReference type="ARBA" id="ARBA00022857"/>
    </source>
</evidence>
<comment type="similarity">
    <text evidence="1">Belongs to the short-chain dehydrogenases/reductases (SDR) family.</text>
</comment>
<keyword evidence="5" id="KW-1185">Reference proteome</keyword>